<dbReference type="GO" id="GO:0005763">
    <property type="term" value="C:mitochondrial small ribosomal subunit"/>
    <property type="evidence" value="ECO:0007669"/>
    <property type="project" value="TreeGrafter"/>
</dbReference>
<dbReference type="GeneID" id="102383794"/>
<accession>A0A3Q0GVW9</accession>
<keyword evidence="6" id="KW-0689">Ribosomal protein</keyword>
<dbReference type="InterPro" id="IPR035980">
    <property type="entry name" value="Ribosomal_bS6_sf"/>
</dbReference>
<protein>
    <recommendedName>
        <fullName evidence="2">Small ribosomal subunit protein bS6m</fullName>
    </recommendedName>
    <alternativeName>
        <fullName evidence="3">28S ribosomal protein S6, mitochondrial</fullName>
    </alternativeName>
</protein>
<dbReference type="GO" id="GO:0070181">
    <property type="term" value="F:small ribosomal subunit rRNA binding"/>
    <property type="evidence" value="ECO:0007669"/>
    <property type="project" value="TreeGrafter"/>
</dbReference>
<reference evidence="6" key="1">
    <citation type="submission" date="2025-08" db="UniProtKB">
        <authorList>
            <consortium name="RefSeq"/>
        </authorList>
    </citation>
    <scope>IDENTIFICATION</scope>
</reference>
<dbReference type="RefSeq" id="XP_025062318.1">
    <property type="nucleotide sequence ID" value="XM_025206533.1"/>
</dbReference>
<dbReference type="CTD" id="64968"/>
<dbReference type="InterPro" id="IPR000529">
    <property type="entry name" value="Ribosomal_bS6"/>
</dbReference>
<dbReference type="STRING" id="38654.A0A3Q0GVW9"/>
<dbReference type="GO" id="GO:0006412">
    <property type="term" value="P:translation"/>
    <property type="evidence" value="ECO:0007669"/>
    <property type="project" value="InterPro"/>
</dbReference>
<feature type="compositionally biased region" description="Basic and acidic residues" evidence="4">
    <location>
        <begin position="95"/>
        <end position="113"/>
    </location>
</feature>
<evidence type="ECO:0000256" key="2">
    <source>
        <dbReference type="ARBA" id="ARBA00035170"/>
    </source>
</evidence>
<dbReference type="InterPro" id="IPR014717">
    <property type="entry name" value="Transl_elong_EF1B/ribsomal_bS6"/>
</dbReference>
<dbReference type="Gene3D" id="3.30.70.60">
    <property type="match status" value="1"/>
</dbReference>
<name>A0A3Q0GVW9_ALLSI</name>
<dbReference type="PANTHER" id="PTHR21011:SF1">
    <property type="entry name" value="SMALL RIBOSOMAL SUBUNIT PROTEIN BS6M"/>
    <property type="match status" value="1"/>
</dbReference>
<dbReference type="SUPFAM" id="SSF54995">
    <property type="entry name" value="Ribosomal protein S6"/>
    <property type="match status" value="1"/>
</dbReference>
<comment type="similarity">
    <text evidence="1">Belongs to the bacterial ribosomal protein bS6 family.</text>
</comment>
<dbReference type="AlphaFoldDB" id="A0A3Q0GVW9"/>
<evidence type="ECO:0000313" key="5">
    <source>
        <dbReference type="Proteomes" id="UP000189705"/>
    </source>
</evidence>
<organism evidence="5 6">
    <name type="scientific">Alligator sinensis</name>
    <name type="common">Chinese alligator</name>
    <dbReference type="NCBI Taxonomy" id="38654"/>
    <lineage>
        <taxon>Eukaryota</taxon>
        <taxon>Metazoa</taxon>
        <taxon>Chordata</taxon>
        <taxon>Craniata</taxon>
        <taxon>Vertebrata</taxon>
        <taxon>Euteleostomi</taxon>
        <taxon>Archelosauria</taxon>
        <taxon>Archosauria</taxon>
        <taxon>Crocodylia</taxon>
        <taxon>Alligatoridae</taxon>
        <taxon>Alligatorinae</taxon>
        <taxon>Alligator</taxon>
    </lineage>
</organism>
<dbReference type="Pfam" id="PF01250">
    <property type="entry name" value="Ribosomal_S6"/>
    <property type="match status" value="1"/>
</dbReference>
<proteinExistence type="inferred from homology"/>
<evidence type="ECO:0000256" key="4">
    <source>
        <dbReference type="SAM" id="MobiDB-lite"/>
    </source>
</evidence>
<feature type="region of interest" description="Disordered" evidence="4">
    <location>
        <begin position="1"/>
        <end position="65"/>
    </location>
</feature>
<feature type="region of interest" description="Disordered" evidence="4">
    <location>
        <begin position="94"/>
        <end position="113"/>
    </location>
</feature>
<dbReference type="PANTHER" id="PTHR21011">
    <property type="entry name" value="MITOCHONDRIAL 28S RIBOSOMAL PROTEIN S6"/>
    <property type="match status" value="1"/>
</dbReference>
<evidence type="ECO:0000313" key="6">
    <source>
        <dbReference type="RefSeq" id="XP_025062318.1"/>
    </source>
</evidence>
<dbReference type="InParanoid" id="A0A3Q0GVW9"/>
<dbReference type="Proteomes" id="UP000189705">
    <property type="component" value="Unplaced"/>
</dbReference>
<keyword evidence="6" id="KW-0687">Ribonucleoprotein</keyword>
<dbReference type="GO" id="GO:0003735">
    <property type="term" value="F:structural constituent of ribosome"/>
    <property type="evidence" value="ECO:0007669"/>
    <property type="project" value="InterPro"/>
</dbReference>
<sequence>MVEVLEFMSRRDVSGTRGHGAPPAHRVCGGQGGARLGWQRASAGGRSRPERADPTQSPEPFKQQRRRSCSCVPVCTAGPATGTARPRQASLRAGFDPESHAEGRTKRAQCEHKPETAATLKRTVEALMERGAVVRNLENLGERSLPYKITKHSQRHSRGGYFSIDFEGPPMIISTMMDHLGRDIDIIRRTILKYQVENTEECGGIVPVSYEDKLYKKT</sequence>
<evidence type="ECO:0000256" key="1">
    <source>
        <dbReference type="ARBA" id="ARBA00009512"/>
    </source>
</evidence>
<dbReference type="CDD" id="cd15465">
    <property type="entry name" value="bS6_mito"/>
    <property type="match status" value="1"/>
</dbReference>
<dbReference type="KEGG" id="asn:102383794"/>
<evidence type="ECO:0000256" key="3">
    <source>
        <dbReference type="ARBA" id="ARBA00035365"/>
    </source>
</evidence>
<gene>
    <name evidence="6" type="primary">MRPS6</name>
</gene>
<keyword evidence="5" id="KW-1185">Reference proteome</keyword>